<comment type="caution">
    <text evidence="2">The sequence shown here is derived from an EMBL/GenBank/DDBJ whole genome shotgun (WGS) entry which is preliminary data.</text>
</comment>
<dbReference type="Proteomes" id="UP000314294">
    <property type="component" value="Unassembled WGS sequence"/>
</dbReference>
<sequence>MCAPGGRGLACTCRRGPVGGDGSQAPDEVVTEGAELRQRQVGRHLALVVTMETGGQVHALVLRRLDGEMSRLLHLEDNRGQRRSGEVRGGQGRFLLTMR</sequence>
<evidence type="ECO:0000313" key="3">
    <source>
        <dbReference type="Proteomes" id="UP000314294"/>
    </source>
</evidence>
<dbReference type="AlphaFoldDB" id="A0A4Z2E210"/>
<name>A0A4Z2E210_9TELE</name>
<keyword evidence="3" id="KW-1185">Reference proteome</keyword>
<reference evidence="2 3" key="1">
    <citation type="submission" date="2019-03" db="EMBL/GenBank/DDBJ databases">
        <title>First draft genome of Liparis tanakae, snailfish: a comprehensive survey of snailfish specific genes.</title>
        <authorList>
            <person name="Kim W."/>
            <person name="Song I."/>
            <person name="Jeong J.-H."/>
            <person name="Kim D."/>
            <person name="Kim S."/>
            <person name="Ryu S."/>
            <person name="Song J.Y."/>
            <person name="Lee S.K."/>
        </authorList>
    </citation>
    <scope>NUCLEOTIDE SEQUENCE [LARGE SCALE GENOMIC DNA]</scope>
    <source>
        <tissue evidence="2">Muscle</tissue>
    </source>
</reference>
<feature type="region of interest" description="Disordered" evidence="1">
    <location>
        <begin position="80"/>
        <end position="99"/>
    </location>
</feature>
<accession>A0A4Z2E210</accession>
<protein>
    <submittedName>
        <fullName evidence="2">Uncharacterized protein</fullName>
    </submittedName>
</protein>
<evidence type="ECO:0000313" key="2">
    <source>
        <dbReference type="EMBL" id="TNN22916.1"/>
    </source>
</evidence>
<organism evidence="2 3">
    <name type="scientific">Liparis tanakae</name>
    <name type="common">Tanaka's snailfish</name>
    <dbReference type="NCBI Taxonomy" id="230148"/>
    <lineage>
        <taxon>Eukaryota</taxon>
        <taxon>Metazoa</taxon>
        <taxon>Chordata</taxon>
        <taxon>Craniata</taxon>
        <taxon>Vertebrata</taxon>
        <taxon>Euteleostomi</taxon>
        <taxon>Actinopterygii</taxon>
        <taxon>Neopterygii</taxon>
        <taxon>Teleostei</taxon>
        <taxon>Neoteleostei</taxon>
        <taxon>Acanthomorphata</taxon>
        <taxon>Eupercaria</taxon>
        <taxon>Perciformes</taxon>
        <taxon>Cottioidei</taxon>
        <taxon>Cottales</taxon>
        <taxon>Liparidae</taxon>
        <taxon>Liparis</taxon>
    </lineage>
</organism>
<evidence type="ECO:0000256" key="1">
    <source>
        <dbReference type="SAM" id="MobiDB-lite"/>
    </source>
</evidence>
<dbReference type="EMBL" id="SRLO01020517">
    <property type="protein sequence ID" value="TNN22916.1"/>
    <property type="molecule type" value="Genomic_DNA"/>
</dbReference>
<gene>
    <name evidence="2" type="ORF">EYF80_066968</name>
</gene>
<proteinExistence type="predicted"/>